<dbReference type="EMBL" id="JACEEZ010025730">
    <property type="protein sequence ID" value="KAG0698069.1"/>
    <property type="molecule type" value="Genomic_DNA"/>
</dbReference>
<dbReference type="AlphaFoldDB" id="A0A8J8WEP2"/>
<evidence type="ECO:0000313" key="2">
    <source>
        <dbReference type="Proteomes" id="UP000770661"/>
    </source>
</evidence>
<gene>
    <name evidence="1" type="ORF">GWK47_026124</name>
</gene>
<dbReference type="Proteomes" id="UP000770661">
    <property type="component" value="Unassembled WGS sequence"/>
</dbReference>
<evidence type="ECO:0000313" key="1">
    <source>
        <dbReference type="EMBL" id="KAG0698069.1"/>
    </source>
</evidence>
<keyword evidence="2" id="KW-1185">Reference proteome</keyword>
<organism evidence="1 2">
    <name type="scientific">Chionoecetes opilio</name>
    <name type="common">Atlantic snow crab</name>
    <name type="synonym">Cancer opilio</name>
    <dbReference type="NCBI Taxonomy" id="41210"/>
    <lineage>
        <taxon>Eukaryota</taxon>
        <taxon>Metazoa</taxon>
        <taxon>Ecdysozoa</taxon>
        <taxon>Arthropoda</taxon>
        <taxon>Crustacea</taxon>
        <taxon>Multicrustacea</taxon>
        <taxon>Malacostraca</taxon>
        <taxon>Eumalacostraca</taxon>
        <taxon>Eucarida</taxon>
        <taxon>Decapoda</taxon>
        <taxon>Pleocyemata</taxon>
        <taxon>Brachyura</taxon>
        <taxon>Eubrachyura</taxon>
        <taxon>Majoidea</taxon>
        <taxon>Majidae</taxon>
        <taxon>Chionoecetes</taxon>
    </lineage>
</organism>
<protein>
    <submittedName>
        <fullName evidence="1">Uncharacterized protein</fullName>
    </submittedName>
</protein>
<proteinExistence type="predicted"/>
<comment type="caution">
    <text evidence="1">The sequence shown here is derived from an EMBL/GenBank/DDBJ whole genome shotgun (WGS) entry which is preliminary data.</text>
</comment>
<sequence>MDAVKSRLLFEVTEKAVFWIPQKAAVQMKMGRMTFSRMTDLQLRAVLGISCSIPWLSLSIVIMQVDVVWIIRNVLLLWHGRRVSYKGLLVPDHLIQPGAIRSRDDVVLH</sequence>
<accession>A0A8J8WEP2</accession>
<reference evidence="1" key="1">
    <citation type="submission" date="2020-07" db="EMBL/GenBank/DDBJ databases">
        <title>The High-quality genome of the commercially important snow crab, Chionoecetes opilio.</title>
        <authorList>
            <person name="Jeong J.-H."/>
            <person name="Ryu S."/>
        </authorList>
    </citation>
    <scope>NUCLEOTIDE SEQUENCE</scope>
    <source>
        <strain evidence="1">MADBK_172401_WGS</strain>
        <tissue evidence="1">Digestive gland</tissue>
    </source>
</reference>
<name>A0A8J8WEP2_CHIOP</name>